<sequence>MCHVCGMALTKSDIEEELNMKETQLQLDCKDINLHCHFCKDHEYMEESTDPDGSTPYATPLLSPTASLQSYDSFVSVFSELSEDEFPSESDDMNEGALDTGQEYSERSTLLVEGTNGSGTVNVDYVEDNNSDQSQNIEITGKEDTEDATEPYSSFDFEAAPDIWLPPGPQYLDDDTASTLTNKNDEDEYAGETKWLKPSSLSGMGKEVSTGIGFEELCQKEMAAVMNGEFKSYVARLLTSAGISSLVEPGESWVDIVTSLSWEAALLIKNEAIGVKTLDAEAFVKVKCIATGRRSQSHLVKGLVFKKNTAHKNMQTKYENPRLLLLGEGKSGLLSLNSVPRSAPGESTNGLLTFNSMQENDLSPLREIIRISHPNVVLVEKSVSRDVQEFHLGEGITLVIDMKLHRLERIARCTGSEIVSSANSSLATKLKQCDFFHFENFSEEHKNIGEGGRRPIKRLMFLEGCPRYFCCTVLLKGSHTDELKKVKSVMHCAVIVAYHLILETSFLDDQKGMFSTLDSAVLDGFLKDEQLPVVSLGNSADKGNIYAHQNGFEHGNNNQMDTSHALPVPTIHHGKLISSISTSLKKVIEDSLPIISSASHGSFSTWFGFKGSESHSQDKAALPISTSPDIHITSEAEAEDKPQDSVQSETKASFRKDPLKSQRGEINNENQANKKKDDISKMLDAHSILLSTSSRNLKNAKVCEPVRLYRFKYYSNFDMSLEQFLCNHLLNKTHRCSACNDSRESHVYQYMHQRGKLTIRVKCYSTFCLPGEAEGKLWMWSRCLKCERATRRVVMSNATRCLSLGKFLELFFSSHSTSIKLSSCGHSMRKDYLYFYGLGPMVTMFRYSLLKIYTVSMPPPVLDFNKQNGDWMEKEVKKVLERGILLFSEVENMLPKIKSLFCSLNQGLDHTCPLKELSKVEEMLIQERSDFEDLIQVYFDKERAGCTMHEMLSLNRLIRELVLESYIWDRRFRCLQSTDPKMINTLKSRKAIHRDQVQLQKDNIAGEIIEEISTIHPGEEVSGVAAVTCVANITDVVSDHDNAGNDRKFDQICKEASEDSIKEFQDPVEQPKRAPLSSILGADDTLIERLKDDGVTLIESSASTAGNDSLIGQGSTIGLSQRTSSLPLLTSDPPKVANIERHGLPMGETSKSTFKELFNSADSEEWVWTPFSKTREAYMEDLQKNYLQHKFEPISRCTPEILSTATLLVTEERSRLHIPVAPDAKIVSVYEDEATSAIAGALAILHNRQHEKVAFDISIASPHWPPTRSADSGVSSGERVSSTKLFSSSSIDVSSMGDYLSSLEASHLEIHLGDGKHSGKSKYSVVCIYEKEFRALRKQCCPFEIGYIASLSRCKNFDAKGGKSGSFFVKTMDDRFIVKQIKKIEYDSFFEFAPDYFKYVNQSLSSGSQSCLAKILGIYQVTIRQTKSGKDLKYDLMVMENIIFNRNITRMYDLKGTQYARYTPHADGKEVYLDENFVEDISISPLFMSQKTKQHLQRAIWNDTSFLTSINVMDYSLIVGVDNQKGELVCGIIDYLRQYTWDKQLESWVKLSLVVPKNVQPTVISPKEYRKRFKKFMSMYFICLP</sequence>
<keyword evidence="12" id="KW-1185">Reference proteome</keyword>
<dbReference type="OMA" id="QCHAKRN"/>
<evidence type="ECO:0000259" key="10">
    <source>
        <dbReference type="PROSITE" id="PS51455"/>
    </source>
</evidence>
<dbReference type="Proteomes" id="UP000316621">
    <property type="component" value="Chromosome 3"/>
</dbReference>
<name>A0A4Y7J2N7_PAPSO</name>
<evidence type="ECO:0000256" key="4">
    <source>
        <dbReference type="ARBA" id="ARBA00022777"/>
    </source>
</evidence>
<dbReference type="CDD" id="cd17300">
    <property type="entry name" value="PIPKc_PIKfyve"/>
    <property type="match status" value="1"/>
</dbReference>
<dbReference type="SUPFAM" id="SSF52029">
    <property type="entry name" value="GroEL apical domain-like"/>
    <property type="match status" value="1"/>
</dbReference>
<dbReference type="GO" id="GO:0010008">
    <property type="term" value="C:endosome membrane"/>
    <property type="evidence" value="ECO:0007669"/>
    <property type="project" value="TreeGrafter"/>
</dbReference>
<dbReference type="PROSITE" id="PS51455">
    <property type="entry name" value="PIPK"/>
    <property type="match status" value="1"/>
</dbReference>
<keyword evidence="4 8" id="KW-0418">Kinase</keyword>
<feature type="region of interest" description="Disordered" evidence="9">
    <location>
        <begin position="635"/>
        <end position="677"/>
    </location>
</feature>
<dbReference type="GO" id="GO:0005524">
    <property type="term" value="F:ATP binding"/>
    <property type="evidence" value="ECO:0007669"/>
    <property type="project" value="UniProtKB-UniRule"/>
</dbReference>
<keyword evidence="2 8" id="KW-0808">Transferase</keyword>
<dbReference type="Pfam" id="PF01504">
    <property type="entry name" value="PIP5K"/>
    <property type="match status" value="2"/>
</dbReference>
<evidence type="ECO:0000256" key="3">
    <source>
        <dbReference type="ARBA" id="ARBA00022741"/>
    </source>
</evidence>
<evidence type="ECO:0000256" key="8">
    <source>
        <dbReference type="PROSITE-ProRule" id="PRU00781"/>
    </source>
</evidence>
<dbReference type="InterPro" id="IPR044769">
    <property type="entry name" value="PIKfyve_PIPKc"/>
</dbReference>
<evidence type="ECO:0000313" key="11">
    <source>
        <dbReference type="EMBL" id="RZC54312.1"/>
    </source>
</evidence>
<dbReference type="Gene3D" id="3.50.7.10">
    <property type="entry name" value="GroEL"/>
    <property type="match status" value="1"/>
</dbReference>
<dbReference type="OrthoDB" id="158357at2759"/>
<dbReference type="Gene3D" id="3.30.800.10">
    <property type="entry name" value="Phosphatidylinositol Phosphate Kinase II Beta"/>
    <property type="match status" value="1"/>
</dbReference>
<dbReference type="FunFam" id="3.30.810.10:FF:000001">
    <property type="entry name" value="1-phosphatidylinositol 3-phosphate 5-kinase FAB1"/>
    <property type="match status" value="1"/>
</dbReference>
<dbReference type="FunFam" id="3.50.7.10:FF:000007">
    <property type="entry name" value="1-phosphatidylinositol 3-phosphate 5-kinase isoform X1"/>
    <property type="match status" value="1"/>
</dbReference>
<keyword evidence="5 8" id="KW-0067">ATP-binding</keyword>
<dbReference type="InterPro" id="IPR002423">
    <property type="entry name" value="Cpn60/GroEL/TCP-1"/>
</dbReference>
<dbReference type="GO" id="GO:0000285">
    <property type="term" value="F:1-phosphatidylinositol-3-phosphate 5-kinase activity"/>
    <property type="evidence" value="ECO:0007669"/>
    <property type="project" value="UniProtKB-EC"/>
</dbReference>
<evidence type="ECO:0000256" key="7">
    <source>
        <dbReference type="ARBA" id="ARBA00077223"/>
    </source>
</evidence>
<evidence type="ECO:0000256" key="1">
    <source>
        <dbReference type="ARBA" id="ARBA00012009"/>
    </source>
</evidence>
<dbReference type="Gramene" id="RZC54312">
    <property type="protein sequence ID" value="RZC54312"/>
    <property type="gene ID" value="C5167_013173"/>
</dbReference>
<dbReference type="EMBL" id="CM010717">
    <property type="protein sequence ID" value="RZC54312.1"/>
    <property type="molecule type" value="Genomic_DNA"/>
</dbReference>
<organism evidence="11 12">
    <name type="scientific">Papaver somniferum</name>
    <name type="common">Opium poppy</name>
    <dbReference type="NCBI Taxonomy" id="3469"/>
    <lineage>
        <taxon>Eukaryota</taxon>
        <taxon>Viridiplantae</taxon>
        <taxon>Streptophyta</taxon>
        <taxon>Embryophyta</taxon>
        <taxon>Tracheophyta</taxon>
        <taxon>Spermatophyta</taxon>
        <taxon>Magnoliopsida</taxon>
        <taxon>Ranunculales</taxon>
        <taxon>Papaveraceae</taxon>
        <taxon>Papaveroideae</taxon>
        <taxon>Papaver</taxon>
    </lineage>
</organism>
<reference evidence="11 12" key="1">
    <citation type="journal article" date="2018" name="Science">
        <title>The opium poppy genome and morphinan production.</title>
        <authorList>
            <person name="Guo L."/>
            <person name="Winzer T."/>
            <person name="Yang X."/>
            <person name="Li Y."/>
            <person name="Ning Z."/>
            <person name="He Z."/>
            <person name="Teodor R."/>
            <person name="Lu Y."/>
            <person name="Bowser T.A."/>
            <person name="Graham I.A."/>
            <person name="Ye K."/>
        </authorList>
    </citation>
    <scope>NUCLEOTIDE SEQUENCE [LARGE SCALE GENOMIC DNA]</scope>
    <source>
        <strain evidence="12">cv. HN1</strain>
        <tissue evidence="11">Leaves</tissue>
    </source>
</reference>
<dbReference type="SUPFAM" id="SSF56104">
    <property type="entry name" value="SAICAR synthase-like"/>
    <property type="match status" value="1"/>
</dbReference>
<dbReference type="Gene3D" id="3.30.810.10">
    <property type="entry name" value="2-Layer Sandwich"/>
    <property type="match status" value="1"/>
</dbReference>
<dbReference type="InterPro" id="IPR027483">
    <property type="entry name" value="PInositol-4-P-4/5-kinase_C_sf"/>
</dbReference>
<dbReference type="SMART" id="SM00330">
    <property type="entry name" value="PIPKc"/>
    <property type="match status" value="1"/>
</dbReference>
<protein>
    <recommendedName>
        <fullName evidence="1">1-phosphatidylinositol-3-phosphate 5-kinase</fullName>
        <ecNumber evidence="1">2.7.1.150</ecNumber>
    </recommendedName>
    <alternativeName>
        <fullName evidence="7">Phosphatidylinositol 3-phosphate 5-kinase type III</fullName>
    </alternativeName>
</protein>
<feature type="compositionally biased region" description="Basic and acidic residues" evidence="9">
    <location>
        <begin position="652"/>
        <end position="663"/>
    </location>
</feature>
<feature type="domain" description="PIPK" evidence="10">
    <location>
        <begin position="1266"/>
        <end position="1581"/>
    </location>
</feature>
<evidence type="ECO:0000256" key="5">
    <source>
        <dbReference type="ARBA" id="ARBA00022840"/>
    </source>
</evidence>
<evidence type="ECO:0000256" key="9">
    <source>
        <dbReference type="SAM" id="MobiDB-lite"/>
    </source>
</evidence>
<dbReference type="PANTHER" id="PTHR45748:SF4">
    <property type="entry name" value="1-PHOSPHATIDYLINOSITOL-3-PHOSPHATE 5-KINASE FAB1D-RELATED"/>
    <property type="match status" value="1"/>
</dbReference>
<evidence type="ECO:0000256" key="6">
    <source>
        <dbReference type="ARBA" id="ARBA00023464"/>
    </source>
</evidence>
<dbReference type="STRING" id="3469.A0A4Y7J2N7"/>
<keyword evidence="3 8" id="KW-0547">Nucleotide-binding</keyword>
<dbReference type="Pfam" id="PF00118">
    <property type="entry name" value="Cpn60_TCP1"/>
    <property type="match status" value="1"/>
</dbReference>
<dbReference type="InterPro" id="IPR027484">
    <property type="entry name" value="PInositol-4-P-5-kinase_N"/>
</dbReference>
<comment type="subunit">
    <text evidence="6">Component of the PI(3,5)P2 regulatory complex at least composed of ATG18, SAC/FIG4, FAB1 and VAC14.</text>
</comment>
<accession>A0A4Y7J2N7</accession>
<dbReference type="InterPro" id="IPR027409">
    <property type="entry name" value="GroEL-like_apical_dom_sf"/>
</dbReference>
<dbReference type="GO" id="GO:0046854">
    <property type="term" value="P:phosphatidylinositol phosphate biosynthetic process"/>
    <property type="evidence" value="ECO:0007669"/>
    <property type="project" value="TreeGrafter"/>
</dbReference>
<evidence type="ECO:0000256" key="2">
    <source>
        <dbReference type="ARBA" id="ARBA00022679"/>
    </source>
</evidence>
<gene>
    <name evidence="11" type="ORF">C5167_013173</name>
</gene>
<dbReference type="FunFam" id="3.30.800.10:FF:000007">
    <property type="entry name" value="Putative 1-phosphatidylinositol-4-phosphate 5-kinase/ zinc ion binding family"/>
    <property type="match status" value="1"/>
</dbReference>
<dbReference type="PANTHER" id="PTHR45748">
    <property type="entry name" value="1-PHOSPHATIDYLINOSITOL 3-PHOSPHATE 5-KINASE-RELATED"/>
    <property type="match status" value="1"/>
</dbReference>
<dbReference type="EC" id="2.7.1.150" evidence="1"/>
<dbReference type="InterPro" id="IPR002498">
    <property type="entry name" value="PInositol-4-P-4/5-kinase_core"/>
</dbReference>
<evidence type="ECO:0000313" key="12">
    <source>
        <dbReference type="Proteomes" id="UP000316621"/>
    </source>
</evidence>
<proteinExistence type="predicted"/>